<organism evidence="2 3">
    <name type="scientific">Heracleum sosnowskyi</name>
    <dbReference type="NCBI Taxonomy" id="360622"/>
    <lineage>
        <taxon>Eukaryota</taxon>
        <taxon>Viridiplantae</taxon>
        <taxon>Streptophyta</taxon>
        <taxon>Embryophyta</taxon>
        <taxon>Tracheophyta</taxon>
        <taxon>Spermatophyta</taxon>
        <taxon>Magnoliopsida</taxon>
        <taxon>eudicotyledons</taxon>
        <taxon>Gunneridae</taxon>
        <taxon>Pentapetalae</taxon>
        <taxon>asterids</taxon>
        <taxon>campanulids</taxon>
        <taxon>Apiales</taxon>
        <taxon>Apiaceae</taxon>
        <taxon>Apioideae</taxon>
        <taxon>apioid superclade</taxon>
        <taxon>Tordylieae</taxon>
        <taxon>Tordyliinae</taxon>
        <taxon>Heracleum</taxon>
    </lineage>
</organism>
<feature type="region of interest" description="Disordered" evidence="1">
    <location>
        <begin position="163"/>
        <end position="188"/>
    </location>
</feature>
<gene>
    <name evidence="2" type="ORF">POM88_007938</name>
</gene>
<feature type="region of interest" description="Disordered" evidence="1">
    <location>
        <begin position="1"/>
        <end position="43"/>
    </location>
</feature>
<reference evidence="2" key="1">
    <citation type="submission" date="2023-02" db="EMBL/GenBank/DDBJ databases">
        <title>Genome of toxic invasive species Heracleum sosnowskyi carries increased number of genes despite the absence of recent whole-genome duplications.</title>
        <authorList>
            <person name="Schelkunov M."/>
            <person name="Shtratnikova V."/>
            <person name="Makarenko M."/>
            <person name="Klepikova A."/>
            <person name="Omelchenko D."/>
            <person name="Novikova G."/>
            <person name="Obukhova E."/>
            <person name="Bogdanov V."/>
            <person name="Penin A."/>
            <person name="Logacheva M."/>
        </authorList>
    </citation>
    <scope>NUCLEOTIDE SEQUENCE</scope>
    <source>
        <strain evidence="2">Hsosn_3</strain>
        <tissue evidence="2">Leaf</tissue>
    </source>
</reference>
<name>A0AAD8J5B2_9APIA</name>
<sequence>MRRILASANNNREHTSMPSELETAQESHTPHVTLTAPTNDTGDGRMKIDVIGGKLEPSNKCSRKITETIYERLEPSGFNWKSVSDVTKNFYFEEFKKYFVWRSEISEEVVYDAWLSSARLRYSEICCFARRAWEENRTCNNRIGRDVWLGWVQYWNTPSFKEKSEIQKKNRRSGVDGHPSTHTGGSASHKVHAARLEEILKRKPTPGEVYKYTHSKGHDSVTFVDPKSKRTYEMMESLRMQHAQNVDESTVSEPIDEWKLYLDAVGGKNKKNIIYGLGSSQAIFYGSGKYQKNTVGSSHFDNQDHQNMQTQLQEMKNLVKSMQEEQENRLKTMESQLAMMFEAHTNGGPETPPDDGDNQ</sequence>
<proteinExistence type="predicted"/>
<dbReference type="AlphaFoldDB" id="A0AAD8J5B2"/>
<protein>
    <recommendedName>
        <fullName evidence="4">Transposase</fullName>
    </recommendedName>
</protein>
<dbReference type="Proteomes" id="UP001237642">
    <property type="component" value="Unassembled WGS sequence"/>
</dbReference>
<evidence type="ECO:0000256" key="1">
    <source>
        <dbReference type="SAM" id="MobiDB-lite"/>
    </source>
</evidence>
<comment type="caution">
    <text evidence="2">The sequence shown here is derived from an EMBL/GenBank/DDBJ whole genome shotgun (WGS) entry which is preliminary data.</text>
</comment>
<accession>A0AAD8J5B2</accession>
<evidence type="ECO:0008006" key="4">
    <source>
        <dbReference type="Google" id="ProtNLM"/>
    </source>
</evidence>
<evidence type="ECO:0000313" key="3">
    <source>
        <dbReference type="Proteomes" id="UP001237642"/>
    </source>
</evidence>
<evidence type="ECO:0000313" key="2">
    <source>
        <dbReference type="EMBL" id="KAK1398075.1"/>
    </source>
</evidence>
<dbReference type="EMBL" id="JAUIZM010000002">
    <property type="protein sequence ID" value="KAK1398075.1"/>
    <property type="molecule type" value="Genomic_DNA"/>
</dbReference>
<reference evidence="2" key="2">
    <citation type="submission" date="2023-05" db="EMBL/GenBank/DDBJ databases">
        <authorList>
            <person name="Schelkunov M.I."/>
        </authorList>
    </citation>
    <scope>NUCLEOTIDE SEQUENCE</scope>
    <source>
        <strain evidence="2">Hsosn_3</strain>
        <tissue evidence="2">Leaf</tissue>
    </source>
</reference>
<keyword evidence="3" id="KW-1185">Reference proteome</keyword>
<feature type="compositionally biased region" description="Polar residues" evidence="1">
    <location>
        <begin position="16"/>
        <end position="41"/>
    </location>
</feature>
<dbReference type="Pfam" id="PF03004">
    <property type="entry name" value="Transposase_24"/>
    <property type="match status" value="1"/>
</dbReference>
<dbReference type="InterPro" id="IPR004252">
    <property type="entry name" value="Probable_transposase_24"/>
</dbReference>